<protein>
    <submittedName>
        <fullName evidence="1">Expansin-B3</fullName>
    </submittedName>
</protein>
<name>A0ABR2N2K8_9ASPA</name>
<reference evidence="1 2" key="1">
    <citation type="journal article" date="2022" name="Nat. Plants">
        <title>Genomes of leafy and leafless Platanthera orchids illuminate the evolution of mycoheterotrophy.</title>
        <authorList>
            <person name="Li M.H."/>
            <person name="Liu K.W."/>
            <person name="Li Z."/>
            <person name="Lu H.C."/>
            <person name="Ye Q.L."/>
            <person name="Zhang D."/>
            <person name="Wang J.Y."/>
            <person name="Li Y.F."/>
            <person name="Zhong Z.M."/>
            <person name="Liu X."/>
            <person name="Yu X."/>
            <person name="Liu D.K."/>
            <person name="Tu X.D."/>
            <person name="Liu B."/>
            <person name="Hao Y."/>
            <person name="Liao X.Y."/>
            <person name="Jiang Y.T."/>
            <person name="Sun W.H."/>
            <person name="Chen J."/>
            <person name="Chen Y.Q."/>
            <person name="Ai Y."/>
            <person name="Zhai J.W."/>
            <person name="Wu S.S."/>
            <person name="Zhou Z."/>
            <person name="Hsiao Y.Y."/>
            <person name="Wu W.L."/>
            <person name="Chen Y.Y."/>
            <person name="Lin Y.F."/>
            <person name="Hsu J.L."/>
            <person name="Li C.Y."/>
            <person name="Wang Z.W."/>
            <person name="Zhao X."/>
            <person name="Zhong W.Y."/>
            <person name="Ma X.K."/>
            <person name="Ma L."/>
            <person name="Huang J."/>
            <person name="Chen G.Z."/>
            <person name="Huang M.Z."/>
            <person name="Huang L."/>
            <person name="Peng D.H."/>
            <person name="Luo Y.B."/>
            <person name="Zou S.Q."/>
            <person name="Chen S.P."/>
            <person name="Lan S."/>
            <person name="Tsai W.C."/>
            <person name="Van de Peer Y."/>
            <person name="Liu Z.J."/>
        </authorList>
    </citation>
    <scope>NUCLEOTIDE SEQUENCE [LARGE SCALE GENOMIC DNA]</scope>
    <source>
        <strain evidence="1">Lor288</strain>
    </source>
</reference>
<keyword evidence="2" id="KW-1185">Reference proteome</keyword>
<dbReference type="Proteomes" id="UP001412067">
    <property type="component" value="Unassembled WGS sequence"/>
</dbReference>
<gene>
    <name evidence="1" type="primary">EXPB3</name>
    <name evidence="1" type="ORF">KSP40_PGU003582</name>
</gene>
<sequence length="431" mass="49087">MTSPTGAAMVGPPSSPTKKFQSSVNFLSHDISLSLALFLPQVEEGEVLQISSIEVERVLLFHRMVEAIVVLLFWKIVEAERDIAESSPELCARLQGRSSSSLGGAHRFIFFFFYMKSWVNLANPRTFIFVITWVIIWWGMCVSSPEKVEHAANILRWKGEILRWISPTRKRWEGRSNALSGTSKSSFFLLFFIILTEYSETGIFSTTQPKSLEICSYACLQPCLLQSTSTEWQGMKHLWGANWCIIGGPFLSEGDYTFRRVLSRQEIYQQSGRATVVDAVIRAALGISNYSTEMTQSTSTEWQEMKHLWGANWCIIGGPFLSEGDYTFRRVLSRQEMQSFSFIRHLPLPKFSENWIKAPRRRDCLRREKKGEPGRQFLNCFEKWSQREVGMEVGAAGDVGGELVDGGKDGWEIGIVEMEDNRMEMDGVNDD</sequence>
<evidence type="ECO:0000313" key="1">
    <source>
        <dbReference type="EMBL" id="KAK8970739.1"/>
    </source>
</evidence>
<accession>A0ABR2N2K8</accession>
<proteinExistence type="predicted"/>
<organism evidence="1 2">
    <name type="scientific">Platanthera guangdongensis</name>
    <dbReference type="NCBI Taxonomy" id="2320717"/>
    <lineage>
        <taxon>Eukaryota</taxon>
        <taxon>Viridiplantae</taxon>
        <taxon>Streptophyta</taxon>
        <taxon>Embryophyta</taxon>
        <taxon>Tracheophyta</taxon>
        <taxon>Spermatophyta</taxon>
        <taxon>Magnoliopsida</taxon>
        <taxon>Liliopsida</taxon>
        <taxon>Asparagales</taxon>
        <taxon>Orchidaceae</taxon>
        <taxon>Orchidoideae</taxon>
        <taxon>Orchideae</taxon>
        <taxon>Orchidinae</taxon>
        <taxon>Platanthera</taxon>
    </lineage>
</organism>
<comment type="caution">
    <text evidence="1">The sequence shown here is derived from an EMBL/GenBank/DDBJ whole genome shotgun (WGS) entry which is preliminary data.</text>
</comment>
<evidence type="ECO:0000313" key="2">
    <source>
        <dbReference type="Proteomes" id="UP001412067"/>
    </source>
</evidence>
<dbReference type="EMBL" id="JBBWWR010000001">
    <property type="protein sequence ID" value="KAK8970739.1"/>
    <property type="molecule type" value="Genomic_DNA"/>
</dbReference>